<dbReference type="EMBL" id="WSZM01000252">
    <property type="protein sequence ID" value="KAF4037050.1"/>
    <property type="molecule type" value="Genomic_DNA"/>
</dbReference>
<organism evidence="1 2">
    <name type="scientific">Phytophthora infestans</name>
    <name type="common">Potato late blight agent</name>
    <name type="synonym">Botrytis infestans</name>
    <dbReference type="NCBI Taxonomy" id="4787"/>
    <lineage>
        <taxon>Eukaryota</taxon>
        <taxon>Sar</taxon>
        <taxon>Stramenopiles</taxon>
        <taxon>Oomycota</taxon>
        <taxon>Peronosporomycetes</taxon>
        <taxon>Peronosporales</taxon>
        <taxon>Peronosporaceae</taxon>
        <taxon>Phytophthora</taxon>
    </lineage>
</organism>
<reference evidence="1" key="1">
    <citation type="submission" date="2020-04" db="EMBL/GenBank/DDBJ databases">
        <title>Hybrid Assembly of Korean Phytophthora infestans isolates.</title>
        <authorList>
            <person name="Prokchorchik M."/>
            <person name="Lee Y."/>
            <person name="Seo J."/>
            <person name="Cho J.-H."/>
            <person name="Park Y.-E."/>
            <person name="Jang D.-C."/>
            <person name="Im J.-S."/>
            <person name="Choi J.-G."/>
            <person name="Park H.-J."/>
            <person name="Lee G.-B."/>
            <person name="Lee Y.-G."/>
            <person name="Hong S.-Y."/>
            <person name="Cho K."/>
            <person name="Sohn K.H."/>
        </authorList>
    </citation>
    <scope>NUCLEOTIDE SEQUENCE</scope>
    <source>
        <strain evidence="1">KR_1_A1</strain>
    </source>
</reference>
<dbReference type="Proteomes" id="UP000602510">
    <property type="component" value="Unassembled WGS sequence"/>
</dbReference>
<sequence>MNLIEDNQKNEYRKYVEDNFGEDLQAKKLCVFGVENTTDILRDAVEGSNIELRGRTDLLLLSDNVMESADYVHDLPEAMSELIALELMATDPVVALLTDFSDDWRLFWLSRVLPSLTAAPGIDSDASQGLGASVVALGFSSCLINSNASPGFVMVTLFTKVELFSFPATQNNRQSSLKSVGRATTGSVAISSRAISSDIAWKTERL</sequence>
<protein>
    <recommendedName>
        <fullName evidence="3">Crinkler (CRN) family protein</fullName>
    </recommendedName>
</protein>
<evidence type="ECO:0008006" key="3">
    <source>
        <dbReference type="Google" id="ProtNLM"/>
    </source>
</evidence>
<evidence type="ECO:0000313" key="2">
    <source>
        <dbReference type="Proteomes" id="UP000602510"/>
    </source>
</evidence>
<keyword evidence="2" id="KW-1185">Reference proteome</keyword>
<gene>
    <name evidence="1" type="ORF">GN244_ATG10900</name>
</gene>
<evidence type="ECO:0000313" key="1">
    <source>
        <dbReference type="EMBL" id="KAF4037050.1"/>
    </source>
</evidence>
<name>A0A833T107_PHYIN</name>
<proteinExistence type="predicted"/>
<comment type="caution">
    <text evidence="1">The sequence shown here is derived from an EMBL/GenBank/DDBJ whole genome shotgun (WGS) entry which is preliminary data.</text>
</comment>
<dbReference type="AlphaFoldDB" id="A0A833T107"/>
<accession>A0A833T107</accession>